<dbReference type="NCBIfam" id="TIGR04183">
    <property type="entry name" value="Por_Secre_tail"/>
    <property type="match status" value="1"/>
</dbReference>
<evidence type="ECO:0000256" key="7">
    <source>
        <dbReference type="RuleBase" id="RU003355"/>
    </source>
</evidence>
<dbReference type="Pfam" id="PF00082">
    <property type="entry name" value="Peptidase_S8"/>
    <property type="match status" value="1"/>
</dbReference>
<evidence type="ECO:0000259" key="8">
    <source>
        <dbReference type="Pfam" id="PF00082"/>
    </source>
</evidence>
<evidence type="ECO:0000259" key="9">
    <source>
        <dbReference type="Pfam" id="PF18962"/>
    </source>
</evidence>
<dbReference type="GO" id="GO:0004252">
    <property type="term" value="F:serine-type endopeptidase activity"/>
    <property type="evidence" value="ECO:0007669"/>
    <property type="project" value="UniProtKB-UniRule"/>
</dbReference>
<dbReference type="InterPro" id="IPR023827">
    <property type="entry name" value="Peptidase_S8_Asp-AS"/>
</dbReference>
<dbReference type="InterPro" id="IPR000209">
    <property type="entry name" value="Peptidase_S8/S53_dom"/>
</dbReference>
<dbReference type="InterPro" id="IPR036852">
    <property type="entry name" value="Peptidase_S8/S53_dom_sf"/>
</dbReference>
<feature type="active site" description="Charge relay system" evidence="6">
    <location>
        <position position="399"/>
    </location>
</feature>
<evidence type="ECO:0000256" key="5">
    <source>
        <dbReference type="ARBA" id="ARBA00022825"/>
    </source>
</evidence>
<dbReference type="PROSITE" id="PS00136">
    <property type="entry name" value="SUBTILASE_ASP"/>
    <property type="match status" value="1"/>
</dbReference>
<keyword evidence="5 6" id="KW-0720">Serine protease</keyword>
<evidence type="ECO:0000256" key="6">
    <source>
        <dbReference type="PROSITE-ProRule" id="PRU01240"/>
    </source>
</evidence>
<evidence type="ECO:0000256" key="1">
    <source>
        <dbReference type="ARBA" id="ARBA00011073"/>
    </source>
</evidence>
<gene>
    <name evidence="10" type="ORF">EB1_30040</name>
</gene>
<dbReference type="Pfam" id="PF18962">
    <property type="entry name" value="Por_Secre_tail"/>
    <property type="match status" value="1"/>
</dbReference>
<dbReference type="EMBL" id="BJXC01000026">
    <property type="protein sequence ID" value="GEM53214.1"/>
    <property type="molecule type" value="Genomic_DNA"/>
</dbReference>
<evidence type="ECO:0000256" key="2">
    <source>
        <dbReference type="ARBA" id="ARBA00022670"/>
    </source>
</evidence>
<evidence type="ECO:0000313" key="10">
    <source>
        <dbReference type="EMBL" id="GEM53214.1"/>
    </source>
</evidence>
<dbReference type="InterPro" id="IPR026444">
    <property type="entry name" value="Secre_tail"/>
</dbReference>
<dbReference type="SUPFAM" id="SSF52743">
    <property type="entry name" value="Subtilisin-like"/>
    <property type="match status" value="1"/>
</dbReference>
<dbReference type="PANTHER" id="PTHR43806">
    <property type="entry name" value="PEPTIDASE S8"/>
    <property type="match status" value="1"/>
</dbReference>
<keyword evidence="2 6" id="KW-0645">Protease</keyword>
<comment type="caution">
    <text evidence="10">The sequence shown here is derived from an EMBL/GenBank/DDBJ whole genome shotgun (WGS) entry which is preliminary data.</text>
</comment>
<dbReference type="InterPro" id="IPR017317">
    <property type="entry name" value="Pept_S8_subtilisin_bacteroid-2"/>
</dbReference>
<dbReference type="Gene3D" id="3.40.50.200">
    <property type="entry name" value="Peptidase S8/S53 domain"/>
    <property type="match status" value="1"/>
</dbReference>
<accession>A0A511NKA3</accession>
<dbReference type="InterPro" id="IPR015500">
    <property type="entry name" value="Peptidase_S8_subtilisin-rel"/>
</dbReference>
<evidence type="ECO:0000256" key="3">
    <source>
        <dbReference type="ARBA" id="ARBA00022729"/>
    </source>
</evidence>
<feature type="active site" description="Charge relay system" evidence="6">
    <location>
        <position position="181"/>
    </location>
</feature>
<dbReference type="PANTHER" id="PTHR43806:SF67">
    <property type="entry name" value="EGF-LIKE DOMAIN-CONTAINING PROTEIN"/>
    <property type="match status" value="1"/>
</dbReference>
<proteinExistence type="inferred from homology"/>
<dbReference type="InterPro" id="IPR050131">
    <property type="entry name" value="Peptidase_S8_subtilisin-like"/>
</dbReference>
<evidence type="ECO:0000313" key="11">
    <source>
        <dbReference type="Proteomes" id="UP000321245"/>
    </source>
</evidence>
<evidence type="ECO:0000256" key="4">
    <source>
        <dbReference type="ARBA" id="ARBA00022801"/>
    </source>
</evidence>
<keyword evidence="3" id="KW-0732">Signal</keyword>
<dbReference type="PRINTS" id="PR00723">
    <property type="entry name" value="SUBTILISIN"/>
</dbReference>
<feature type="domain" description="Secretion system C-terminal sorting" evidence="9">
    <location>
        <begin position="470"/>
        <end position="536"/>
    </location>
</feature>
<comment type="similarity">
    <text evidence="1 6 7">Belongs to the peptidase S8 family.</text>
</comment>
<dbReference type="PROSITE" id="PS51892">
    <property type="entry name" value="SUBTILASE"/>
    <property type="match status" value="1"/>
</dbReference>
<name>A0A511NKA3_9FLAO</name>
<dbReference type="AlphaFoldDB" id="A0A511NKA3"/>
<protein>
    <submittedName>
        <fullName evidence="10">Peptidase S8</fullName>
    </submittedName>
</protein>
<dbReference type="PROSITE" id="PS00138">
    <property type="entry name" value="SUBTILASE_SER"/>
    <property type="match status" value="1"/>
</dbReference>
<dbReference type="PIRSF" id="PIRSF037903">
    <property type="entry name" value="Subtilisin_rel_GFO_2223"/>
    <property type="match status" value="1"/>
</dbReference>
<keyword evidence="11" id="KW-1185">Reference proteome</keyword>
<dbReference type="Proteomes" id="UP000321245">
    <property type="component" value="Unassembled WGS sequence"/>
</dbReference>
<reference evidence="10 11" key="1">
    <citation type="submission" date="2019-07" db="EMBL/GenBank/DDBJ databases">
        <title>Whole genome shotgun sequence of Empedobacter brevis NBRC 14943.</title>
        <authorList>
            <person name="Hosoyama A."/>
            <person name="Uohara A."/>
            <person name="Ohji S."/>
            <person name="Ichikawa N."/>
        </authorList>
    </citation>
    <scope>NUCLEOTIDE SEQUENCE [LARGE SCALE GENOMIC DNA]</scope>
    <source>
        <strain evidence="10 11">NBRC 14943</strain>
    </source>
</reference>
<dbReference type="STRING" id="1218108.GCA_000382425_01965"/>
<dbReference type="CDD" id="cd07493">
    <property type="entry name" value="Peptidases_S8_9"/>
    <property type="match status" value="1"/>
</dbReference>
<dbReference type="InterPro" id="IPR023828">
    <property type="entry name" value="Peptidase_S8_Ser-AS"/>
</dbReference>
<sequence length="538" mass="60079">MNELTHMKRILSLSIIFFGFTYAAAQDLYLVKLKPKENTSSFLLNPLQMLSQRSLDRREKYTISINEEDVPISEYRINQIKKLALNYIGHTKWLNSVMVEISNEEVLNELTALNFVESAETMVRNSLPKTSLKNQSKWKDLINESEKYNYGYAEEFINQINLKPLHENNILGQGVLIAVIDAGFPGVDKIAAFDILRKENRILDTYDFVDKKKQVYDADRHGTMVLSTMAAEIGGSYVGTAPKATYSLYRSEDNNSETPKELMYWIQAAERADSIGSDVINTSLGYYAFDDARYDYTFDNMDGKTTLISKGAEVAANKGIFVVVAAGNEGDSSWKRISAPADVKNVFSIGANDSYKKPAGFSSFGPNALGEIKPNVSALGQYIVVYMPDGNLTYSNGTSFASPVSAGAVALMIQQFPKVAHEVLKQNIQQSAHLFSSPSDQLGYGVPNYYMASQELLKTNEIENTNAIKIYPNPFKEVMNVQSKEQIKKIELYNLIGQKIISINNQNSISTNQLKSGIYLINITDSKGNILIEKVVKK</sequence>
<feature type="domain" description="Peptidase S8/S53" evidence="8">
    <location>
        <begin position="172"/>
        <end position="445"/>
    </location>
</feature>
<dbReference type="GO" id="GO:0006508">
    <property type="term" value="P:proteolysis"/>
    <property type="evidence" value="ECO:0007669"/>
    <property type="project" value="UniProtKB-KW"/>
</dbReference>
<feature type="active site" description="Charge relay system" evidence="6">
    <location>
        <position position="221"/>
    </location>
</feature>
<keyword evidence="4 6" id="KW-0378">Hydrolase</keyword>
<organism evidence="10 11">
    <name type="scientific">Empedobacter brevis NBRC 14943 = ATCC 43319</name>
    <dbReference type="NCBI Taxonomy" id="1218108"/>
    <lineage>
        <taxon>Bacteria</taxon>
        <taxon>Pseudomonadati</taxon>
        <taxon>Bacteroidota</taxon>
        <taxon>Flavobacteriia</taxon>
        <taxon>Flavobacteriales</taxon>
        <taxon>Weeksellaceae</taxon>
        <taxon>Empedobacter</taxon>
    </lineage>
</organism>